<dbReference type="GO" id="GO:0016989">
    <property type="term" value="F:sigma factor antagonist activity"/>
    <property type="evidence" value="ECO:0007669"/>
    <property type="project" value="TreeGrafter"/>
</dbReference>
<name>A0A846MZZ4_9PROT</name>
<dbReference type="InterPro" id="IPR032623">
    <property type="entry name" value="FecR_N"/>
</dbReference>
<evidence type="ECO:0000313" key="4">
    <source>
        <dbReference type="Proteomes" id="UP000570514"/>
    </source>
</evidence>
<dbReference type="Gene3D" id="2.60.120.1440">
    <property type="match status" value="1"/>
</dbReference>
<keyword evidence="3" id="KW-0812">Transmembrane</keyword>
<keyword evidence="4" id="KW-1185">Reference proteome</keyword>
<dbReference type="Proteomes" id="UP000570514">
    <property type="component" value="Unassembled WGS sequence"/>
</dbReference>
<protein>
    <submittedName>
        <fullName evidence="3">Transmembrane sensor</fullName>
    </submittedName>
</protein>
<dbReference type="AlphaFoldDB" id="A0A846MZZ4"/>
<gene>
    <name evidence="3" type="ORF">FHS83_001825</name>
</gene>
<accession>A0A846MZZ4</accession>
<feature type="domain" description="FecR protein" evidence="1">
    <location>
        <begin position="115"/>
        <end position="198"/>
    </location>
</feature>
<dbReference type="EMBL" id="JAASRM010000001">
    <property type="protein sequence ID" value="NIK88507.1"/>
    <property type="molecule type" value="Genomic_DNA"/>
</dbReference>
<evidence type="ECO:0000313" key="3">
    <source>
        <dbReference type="EMBL" id="NIK88507.1"/>
    </source>
</evidence>
<dbReference type="PANTHER" id="PTHR30273:SF2">
    <property type="entry name" value="PROTEIN FECR"/>
    <property type="match status" value="1"/>
</dbReference>
<dbReference type="Pfam" id="PF16220">
    <property type="entry name" value="DUF4880"/>
    <property type="match status" value="1"/>
</dbReference>
<dbReference type="PANTHER" id="PTHR30273">
    <property type="entry name" value="PERIPLASMIC SIGNAL SENSOR AND SIGMA FACTOR ACTIVATOR FECR-RELATED"/>
    <property type="match status" value="1"/>
</dbReference>
<dbReference type="InterPro" id="IPR006860">
    <property type="entry name" value="FecR"/>
</dbReference>
<dbReference type="InterPro" id="IPR012373">
    <property type="entry name" value="Ferrdict_sens_TM"/>
</dbReference>
<organism evidence="3 4">
    <name type="scientific">Rhizomicrobium palustre</name>
    <dbReference type="NCBI Taxonomy" id="189966"/>
    <lineage>
        <taxon>Bacteria</taxon>
        <taxon>Pseudomonadati</taxon>
        <taxon>Pseudomonadota</taxon>
        <taxon>Alphaproteobacteria</taxon>
        <taxon>Micropepsales</taxon>
        <taxon>Micropepsaceae</taxon>
        <taxon>Rhizomicrobium</taxon>
    </lineage>
</organism>
<sequence length="320" mass="34467">MNDLGGHDDIVEEAIGWKLALRDGALPPEEQAEFESWLSADERHRRVWQKLEGSLDAFKKIKQSQLSGYDLVENLQKERASRRTFLRRSVTAVAVGSLGLGITDRVTPLAAFGADFSTPTGQRRLYSLADGSKLALNARSSVDQISDAGRRGVVLHEGTIIAKVTPGPKPFQIAAGALSVHVREGRVLVANTAKRLHAIALDTNTVHLMAGNSERDVAAGAGYRWEDGSLSAMLPSETMDAGAWLDGKLIVHDHTLGEVVAALRPYKRGILSISDRAAALRVSGVFGLDQPVGTLAMIGRLYPVSVLEVGPFYSRVDLVG</sequence>
<proteinExistence type="predicted"/>
<dbReference type="PIRSF" id="PIRSF018266">
    <property type="entry name" value="FecR"/>
    <property type="match status" value="1"/>
</dbReference>
<evidence type="ECO:0000259" key="1">
    <source>
        <dbReference type="Pfam" id="PF04773"/>
    </source>
</evidence>
<dbReference type="RefSeq" id="WP_167082679.1">
    <property type="nucleotide sequence ID" value="NZ_BAAADC010000001.1"/>
</dbReference>
<comment type="caution">
    <text evidence="3">The sequence shown here is derived from an EMBL/GenBank/DDBJ whole genome shotgun (WGS) entry which is preliminary data.</text>
</comment>
<reference evidence="3 4" key="1">
    <citation type="submission" date="2020-03" db="EMBL/GenBank/DDBJ databases">
        <title>Genomic Encyclopedia of Type Strains, Phase IV (KMG-IV): sequencing the most valuable type-strain genomes for metagenomic binning, comparative biology and taxonomic classification.</title>
        <authorList>
            <person name="Goeker M."/>
        </authorList>
    </citation>
    <scope>NUCLEOTIDE SEQUENCE [LARGE SCALE GENOMIC DNA]</scope>
    <source>
        <strain evidence="3 4">DSM 19867</strain>
    </source>
</reference>
<evidence type="ECO:0000259" key="2">
    <source>
        <dbReference type="Pfam" id="PF16220"/>
    </source>
</evidence>
<keyword evidence="3" id="KW-0472">Membrane</keyword>
<feature type="domain" description="FecR N-terminal" evidence="2">
    <location>
        <begin position="12"/>
        <end position="52"/>
    </location>
</feature>
<dbReference type="Pfam" id="PF04773">
    <property type="entry name" value="FecR"/>
    <property type="match status" value="1"/>
</dbReference>